<dbReference type="GO" id="GO:0034472">
    <property type="term" value="P:snRNA 3'-end processing"/>
    <property type="evidence" value="ECO:0007669"/>
    <property type="project" value="TreeGrafter"/>
</dbReference>
<feature type="domain" description="Integrator complex subunit 5 C-terminal" evidence="1">
    <location>
        <begin position="8"/>
        <end position="434"/>
    </location>
</feature>
<evidence type="ECO:0000313" key="3">
    <source>
        <dbReference type="Proteomes" id="UP000094527"/>
    </source>
</evidence>
<protein>
    <submittedName>
        <fullName evidence="2">Integrator complex subunit 5</fullName>
    </submittedName>
</protein>
<name>A0A1D2MFY6_ORCCI</name>
<dbReference type="Proteomes" id="UP000094527">
    <property type="component" value="Unassembled WGS sequence"/>
</dbReference>
<dbReference type="PANTHER" id="PTHR31697">
    <property type="entry name" value="INTEGRATOR COMPLEX SUBUNIT 5"/>
    <property type="match status" value="1"/>
</dbReference>
<dbReference type="STRING" id="48709.A0A1D2MFY6"/>
<proteinExistence type="predicted"/>
<dbReference type="EMBL" id="LJIJ01001387">
    <property type="protein sequence ID" value="ODM91885.1"/>
    <property type="molecule type" value="Genomic_DNA"/>
</dbReference>
<gene>
    <name evidence="2" type="ORF">Ocin01_14796</name>
</gene>
<evidence type="ECO:0000313" key="2">
    <source>
        <dbReference type="EMBL" id="ODM91885.1"/>
    </source>
</evidence>
<comment type="caution">
    <text evidence="2">The sequence shown here is derived from an EMBL/GenBank/DDBJ whole genome shotgun (WGS) entry which is preliminary data.</text>
</comment>
<dbReference type="OrthoDB" id="69088at2759"/>
<evidence type="ECO:0000259" key="1">
    <source>
        <dbReference type="Pfam" id="PF14838"/>
    </source>
</evidence>
<dbReference type="Pfam" id="PF14838">
    <property type="entry name" value="INTS5_C"/>
    <property type="match status" value="1"/>
</dbReference>
<dbReference type="PANTHER" id="PTHR31697:SF2">
    <property type="entry name" value="INTEGRATOR COMPLEX SUBUNIT 5"/>
    <property type="match status" value="1"/>
</dbReference>
<dbReference type="InterPro" id="IPR029444">
    <property type="entry name" value="INTS5_C"/>
</dbReference>
<reference evidence="2 3" key="1">
    <citation type="journal article" date="2016" name="Genome Biol. Evol.">
        <title>Gene Family Evolution Reflects Adaptation to Soil Environmental Stressors in the Genome of the Collembolan Orchesella cincta.</title>
        <authorList>
            <person name="Faddeeva-Vakhrusheva A."/>
            <person name="Derks M.F."/>
            <person name="Anvar S.Y."/>
            <person name="Agamennone V."/>
            <person name="Suring W."/>
            <person name="Smit S."/>
            <person name="van Straalen N.M."/>
            <person name="Roelofs D."/>
        </authorList>
    </citation>
    <scope>NUCLEOTIDE SEQUENCE [LARGE SCALE GENOMIC DNA]</scope>
    <source>
        <tissue evidence="2">Mixed pool</tissue>
    </source>
</reference>
<dbReference type="InterPro" id="IPR040316">
    <property type="entry name" value="INTS5"/>
</dbReference>
<dbReference type="AlphaFoldDB" id="A0A1D2MFY6"/>
<accession>A0A1D2MFY6</accession>
<organism evidence="2 3">
    <name type="scientific">Orchesella cincta</name>
    <name type="common">Springtail</name>
    <name type="synonym">Podura cincta</name>
    <dbReference type="NCBI Taxonomy" id="48709"/>
    <lineage>
        <taxon>Eukaryota</taxon>
        <taxon>Metazoa</taxon>
        <taxon>Ecdysozoa</taxon>
        <taxon>Arthropoda</taxon>
        <taxon>Hexapoda</taxon>
        <taxon>Collembola</taxon>
        <taxon>Entomobryomorpha</taxon>
        <taxon>Entomobryoidea</taxon>
        <taxon>Orchesellidae</taxon>
        <taxon>Orchesellinae</taxon>
        <taxon>Orchesella</taxon>
    </lineage>
</organism>
<dbReference type="GO" id="GO:0032039">
    <property type="term" value="C:integrator complex"/>
    <property type="evidence" value="ECO:0007669"/>
    <property type="project" value="InterPro"/>
</dbReference>
<keyword evidence="3" id="KW-1185">Reference proteome</keyword>
<sequence length="576" mass="64875">MHDHFTAEITNLLYESDSGRKDLFKNFPCISSLKENHSILMQFLTDMDPQVCRTAKQFVKLLALYDGPAIGVTASCHYLHFATEDKHLWHLTDLLAALELKYSTVLQDSLRILAVKSELSSTQSKYHGSYSEDPLRIWKNILRLVKTEGLQSHAPIRYKLSTVLQENLMVLTPNLDIRRTTFSMQEASVVVEIISKLPNLSKKAKFGDLLTLERFLVDYLFKVLLSVNSTTKKAAEVFHIAKLLSELSEAPAIQNDALRSLVQTLLDPDNRPLFMEQVVWSKSSLSGFDVDNLCDNDEFQPERYSMYIPLMRENQKRTASISLSRAHSTSLHSGKLAKTEIKSWGVSRKIEIKTNANAKSNLHFFISVLLNVCMAIPSNGGEVGTKGQRQDKNSEVSVDAMRKVALLLVEIVSPDVMFNGLPWPEEEFSKESKSRNSPVQLEWTVRLLNIMKSGQLLPPPLCYVGHILHELKANEVLYLLRDIWGYMRMNVPVPALFIKDPSTKICIRNSDFLKVDPSFTEKLRLVLLNNVETLGHHYPKFFPVASIVPSGSKNNGAAVENGSLHANSTSSSSKSK</sequence>